<evidence type="ECO:0000313" key="2">
    <source>
        <dbReference type="Proteomes" id="UP000509322"/>
    </source>
</evidence>
<sequence>MEGRKVAIESPDQYEAAIEHLLQMLFLATERPGLLMTTDLREHLALAAQKRDRHGDFGAARLLIEWADRIDAAAERTDPAPE</sequence>
<reference evidence="1 2" key="1">
    <citation type="submission" date="2020-07" db="EMBL/GenBank/DDBJ databases">
        <title>The complete genome of Paracoccus pantotrophus ACCC 10489.</title>
        <authorList>
            <person name="Si Y."/>
        </authorList>
    </citation>
    <scope>NUCLEOTIDE SEQUENCE [LARGE SCALE GENOMIC DNA]</scope>
    <source>
        <strain evidence="1 2">ACCC10489</strain>
    </source>
</reference>
<name>A0A1K2DS81_PARPN</name>
<protein>
    <recommendedName>
        <fullName evidence="3">FCD domain-containing protein</fullName>
    </recommendedName>
</protein>
<dbReference type="AlphaFoldDB" id="A0A1K2DS81"/>
<dbReference type="EMBL" id="CP058690">
    <property type="protein sequence ID" value="QLH15240.1"/>
    <property type="molecule type" value="Genomic_DNA"/>
</dbReference>
<proteinExistence type="predicted"/>
<organism evidence="1 2">
    <name type="scientific">Paracoccus pantotrophus</name>
    <name type="common">Thiosphaera pantotropha</name>
    <dbReference type="NCBI Taxonomy" id="82367"/>
    <lineage>
        <taxon>Bacteria</taxon>
        <taxon>Pseudomonadati</taxon>
        <taxon>Pseudomonadota</taxon>
        <taxon>Alphaproteobacteria</taxon>
        <taxon>Rhodobacterales</taxon>
        <taxon>Paracoccaceae</taxon>
        <taxon>Paracoccus</taxon>
    </lineage>
</organism>
<accession>A0A1K2DS81</accession>
<dbReference type="Proteomes" id="UP000509322">
    <property type="component" value="Chromosome 2"/>
</dbReference>
<dbReference type="GeneID" id="93452814"/>
<gene>
    <name evidence="1" type="ORF">HYQ43_13540</name>
</gene>
<evidence type="ECO:0008006" key="3">
    <source>
        <dbReference type="Google" id="ProtNLM"/>
    </source>
</evidence>
<dbReference type="RefSeq" id="WP_017998452.1">
    <property type="nucleotide sequence ID" value="NZ_CP058690.1"/>
</dbReference>
<evidence type="ECO:0000313" key="1">
    <source>
        <dbReference type="EMBL" id="QLH15240.1"/>
    </source>
</evidence>